<sequence>MLATPEVPTLDLNVYEPAEDSFLLLDCLEQDQHYLKLHLNTSVPIVSEIGAGSGIVIAFIKRHLYPWGIYIPTDVNPHACQAVLSTLKKNSGGVPLIYDVCQMDCTTAIRSQCLDLLVFNPPYVPAEAVPATPNTLDDETWLDLALLGGDDGMEVTWRVLKNLSSILAPNGIAYILFCARNKPKEVCLYMRSQGWLAEEVITRKAGWEVLTVVRFEKDENHQK</sequence>
<comment type="caution">
    <text evidence="1">The sequence shown here is derived from an EMBL/GenBank/DDBJ whole genome shotgun (WGS) entry which is preliminary data.</text>
</comment>
<name>A0ACC2W1B0_9TREE</name>
<evidence type="ECO:0000313" key="2">
    <source>
        <dbReference type="Proteomes" id="UP001241377"/>
    </source>
</evidence>
<protein>
    <submittedName>
        <fullName evidence="1">Uncharacterized protein</fullName>
    </submittedName>
</protein>
<keyword evidence="2" id="KW-1185">Reference proteome</keyword>
<gene>
    <name evidence="1" type="ORF">QFC19_003779</name>
</gene>
<dbReference type="EMBL" id="JASBWR010000038">
    <property type="protein sequence ID" value="KAJ9104821.1"/>
    <property type="molecule type" value="Genomic_DNA"/>
</dbReference>
<accession>A0ACC2W1B0</accession>
<dbReference type="Proteomes" id="UP001241377">
    <property type="component" value="Unassembled WGS sequence"/>
</dbReference>
<organism evidence="1 2">
    <name type="scientific">Naganishia cerealis</name>
    <dbReference type="NCBI Taxonomy" id="610337"/>
    <lineage>
        <taxon>Eukaryota</taxon>
        <taxon>Fungi</taxon>
        <taxon>Dikarya</taxon>
        <taxon>Basidiomycota</taxon>
        <taxon>Agaricomycotina</taxon>
        <taxon>Tremellomycetes</taxon>
        <taxon>Filobasidiales</taxon>
        <taxon>Filobasidiaceae</taxon>
        <taxon>Naganishia</taxon>
    </lineage>
</organism>
<reference evidence="1" key="1">
    <citation type="submission" date="2023-04" db="EMBL/GenBank/DDBJ databases">
        <title>Draft Genome sequencing of Naganishia species isolated from polar environments using Oxford Nanopore Technology.</title>
        <authorList>
            <person name="Leo P."/>
            <person name="Venkateswaran K."/>
        </authorList>
    </citation>
    <scope>NUCLEOTIDE SEQUENCE</scope>
    <source>
        <strain evidence="1">MNA-CCFEE 5261</strain>
    </source>
</reference>
<evidence type="ECO:0000313" key="1">
    <source>
        <dbReference type="EMBL" id="KAJ9104821.1"/>
    </source>
</evidence>
<proteinExistence type="predicted"/>